<dbReference type="STRING" id="412690.SAMN04489834_2308"/>
<proteinExistence type="predicted"/>
<dbReference type="EMBL" id="LT629742">
    <property type="protein sequence ID" value="SDS86051.1"/>
    <property type="molecule type" value="Genomic_DNA"/>
</dbReference>
<dbReference type="AlphaFoldDB" id="A0A1H1VNS3"/>
<dbReference type="InterPro" id="IPR037523">
    <property type="entry name" value="VOC_core"/>
</dbReference>
<dbReference type="InterPro" id="IPR029068">
    <property type="entry name" value="Glyas_Bleomycin-R_OHBP_Dase"/>
</dbReference>
<dbReference type="PANTHER" id="PTHR36503">
    <property type="entry name" value="BLR2520 PROTEIN"/>
    <property type="match status" value="1"/>
</dbReference>
<keyword evidence="3" id="KW-1185">Reference proteome</keyword>
<dbReference type="Gene3D" id="3.10.180.10">
    <property type="entry name" value="2,3-Dihydroxybiphenyl 1,2-Dioxygenase, domain 1"/>
    <property type="match status" value="1"/>
</dbReference>
<reference evidence="3" key="1">
    <citation type="submission" date="2016-10" db="EMBL/GenBank/DDBJ databases">
        <authorList>
            <person name="Varghese N."/>
            <person name="Submissions S."/>
        </authorList>
    </citation>
    <scope>NUCLEOTIDE SEQUENCE [LARGE SCALE GENOMIC DNA]</scope>
    <source>
        <strain evidence="3">DSM 21772</strain>
    </source>
</reference>
<name>A0A1H1VNS3_9MICO</name>
<evidence type="ECO:0000313" key="2">
    <source>
        <dbReference type="EMBL" id="SDS86051.1"/>
    </source>
</evidence>
<accession>A0A1H1VNS3</accession>
<dbReference type="OrthoDB" id="9798430at2"/>
<sequence length="131" mass="14349">MTVRLDLIGFVVADMAASLDFYRRVGLEIPAGAESEDHVELTLPGGLRLGWDTIDVVRSFDPDWVAPVGGHRMVPAFRCDSVAELDELFAECVSNGAGAHKEPWDAFWGQRYAILLDPDGNSVELFAELAD</sequence>
<protein>
    <submittedName>
        <fullName evidence="2">Uncharacterized conserved protein PhnB, glyoxalase superfamily</fullName>
    </submittedName>
</protein>
<dbReference type="Proteomes" id="UP000181956">
    <property type="component" value="Chromosome I"/>
</dbReference>
<evidence type="ECO:0000259" key="1">
    <source>
        <dbReference type="PROSITE" id="PS51819"/>
    </source>
</evidence>
<evidence type="ECO:0000313" key="3">
    <source>
        <dbReference type="Proteomes" id="UP000181956"/>
    </source>
</evidence>
<dbReference type="Pfam" id="PF00903">
    <property type="entry name" value="Glyoxalase"/>
    <property type="match status" value="1"/>
</dbReference>
<dbReference type="RefSeq" id="WP_083364169.1">
    <property type="nucleotide sequence ID" value="NZ_LT629742.1"/>
</dbReference>
<dbReference type="PROSITE" id="PS51819">
    <property type="entry name" value="VOC"/>
    <property type="match status" value="1"/>
</dbReference>
<dbReference type="PANTHER" id="PTHR36503:SF3">
    <property type="entry name" value="BLR0126 PROTEIN"/>
    <property type="match status" value="1"/>
</dbReference>
<feature type="domain" description="VOC" evidence="1">
    <location>
        <begin position="4"/>
        <end position="128"/>
    </location>
</feature>
<gene>
    <name evidence="2" type="ORF">SAMN04489834_2308</name>
</gene>
<organism evidence="2 3">
    <name type="scientific">Microterricola viridarii</name>
    <dbReference type="NCBI Taxonomy" id="412690"/>
    <lineage>
        <taxon>Bacteria</taxon>
        <taxon>Bacillati</taxon>
        <taxon>Actinomycetota</taxon>
        <taxon>Actinomycetes</taxon>
        <taxon>Micrococcales</taxon>
        <taxon>Microbacteriaceae</taxon>
        <taxon>Microterricola</taxon>
    </lineage>
</organism>
<dbReference type="SUPFAM" id="SSF54593">
    <property type="entry name" value="Glyoxalase/Bleomycin resistance protein/Dihydroxybiphenyl dioxygenase"/>
    <property type="match status" value="1"/>
</dbReference>
<dbReference type="InterPro" id="IPR004360">
    <property type="entry name" value="Glyas_Fos-R_dOase_dom"/>
</dbReference>